<sequence>MPAPAAPPAAAAVPVLPARWIATSAAVLAALATAAAVLAWNTQQRVKALETELVKRQQDAGAEAAEARVAARSAQDVAHESAAKLAVLEARVAETTIQRGQLEDLIQSLARSRDENVLADVENAIRVAMQQTAITGSAEPLVITLKQADERLARYKEPRLERVRRALAQDLDRTRSAGVADIALLAIRLDEAIRSVDELPLLASIDRRRMSAPRSAPASAAPPASAPSDAESGAPWSERWKGVAELVWQEVRALVRVSRIEQPEAMLVAPEQAWFLRENLKLRLLNARLSLLSRQFDTAQSDLRDALAALDRYFDPASRRVNSATELVRQVQAQARLATVPRPDATLAAIATASAGR</sequence>
<comment type="caution">
    <text evidence="3">The sequence shown here is derived from an EMBL/GenBank/DDBJ whole genome shotgun (WGS) entry which is preliminary data.</text>
</comment>
<reference evidence="3" key="1">
    <citation type="submission" date="2017-08" db="EMBL/GenBank/DDBJ databases">
        <authorList>
            <person name="Imhoff J.F."/>
            <person name="Rahn T."/>
            <person name="Kuenzel S."/>
            <person name="Neulinger S.C."/>
        </authorList>
    </citation>
    <scope>NUCLEOTIDE SEQUENCE</scope>
    <source>
        <strain evidence="3">IM 151</strain>
    </source>
</reference>
<dbReference type="PANTHER" id="PTHR38043">
    <property type="entry name" value="PROTEIN HEMX"/>
    <property type="match status" value="1"/>
</dbReference>
<dbReference type="RefSeq" id="WP_200379989.1">
    <property type="nucleotide sequence ID" value="NZ_NRRU01000118.1"/>
</dbReference>
<dbReference type="PANTHER" id="PTHR38043:SF1">
    <property type="entry name" value="PROTEIN HEMX"/>
    <property type="match status" value="1"/>
</dbReference>
<feature type="transmembrane region" description="Helical" evidence="2">
    <location>
        <begin position="20"/>
        <end position="40"/>
    </location>
</feature>
<evidence type="ECO:0000313" key="4">
    <source>
        <dbReference type="Proteomes" id="UP001041814"/>
    </source>
</evidence>
<evidence type="ECO:0008006" key="5">
    <source>
        <dbReference type="Google" id="ProtNLM"/>
    </source>
</evidence>
<evidence type="ECO:0000256" key="2">
    <source>
        <dbReference type="SAM" id="Phobius"/>
    </source>
</evidence>
<dbReference type="Pfam" id="PF04375">
    <property type="entry name" value="HemX"/>
    <property type="match status" value="1"/>
</dbReference>
<feature type="region of interest" description="Disordered" evidence="1">
    <location>
        <begin position="213"/>
        <end position="234"/>
    </location>
</feature>
<dbReference type="InterPro" id="IPR007470">
    <property type="entry name" value="HemX"/>
</dbReference>
<reference evidence="3" key="2">
    <citation type="journal article" date="2020" name="Microorganisms">
        <title>Osmotic Adaptation and Compatible Solute Biosynthesis of Phototrophic Bacteria as Revealed from Genome Analyses.</title>
        <authorList>
            <person name="Imhoff J.F."/>
            <person name="Rahn T."/>
            <person name="Kunzel S."/>
            <person name="Keller A."/>
            <person name="Neulinger S.C."/>
        </authorList>
    </citation>
    <scope>NUCLEOTIDE SEQUENCE</scope>
    <source>
        <strain evidence="3">IM 151</strain>
    </source>
</reference>
<protein>
    <recommendedName>
        <fullName evidence="5">Uroporphyrin-3 C-methyltransferase</fullName>
    </recommendedName>
</protein>
<keyword evidence="4" id="KW-1185">Reference proteome</keyword>
<gene>
    <name evidence="3" type="ORF">CKO43_21855</name>
</gene>
<keyword evidence="2" id="KW-1133">Transmembrane helix</keyword>
<organism evidence="3 4">
    <name type="scientific">Rubrivivax gelatinosus</name>
    <name type="common">Rhodocyclus gelatinosus</name>
    <name type="synonym">Rhodopseudomonas gelatinosa</name>
    <dbReference type="NCBI Taxonomy" id="28068"/>
    <lineage>
        <taxon>Bacteria</taxon>
        <taxon>Pseudomonadati</taxon>
        <taxon>Pseudomonadota</taxon>
        <taxon>Betaproteobacteria</taxon>
        <taxon>Burkholderiales</taxon>
        <taxon>Sphaerotilaceae</taxon>
        <taxon>Rubrivivax</taxon>
    </lineage>
</organism>
<accession>A0ABS1E0R0</accession>
<name>A0ABS1E0R0_RUBGE</name>
<dbReference type="Proteomes" id="UP001041814">
    <property type="component" value="Unassembled WGS sequence"/>
</dbReference>
<keyword evidence="2" id="KW-0812">Transmembrane</keyword>
<proteinExistence type="predicted"/>
<dbReference type="EMBL" id="NRRU01000118">
    <property type="protein sequence ID" value="MBK1715403.1"/>
    <property type="molecule type" value="Genomic_DNA"/>
</dbReference>
<evidence type="ECO:0000313" key="3">
    <source>
        <dbReference type="EMBL" id="MBK1715403.1"/>
    </source>
</evidence>
<keyword evidence="2" id="KW-0472">Membrane</keyword>
<evidence type="ECO:0000256" key="1">
    <source>
        <dbReference type="SAM" id="MobiDB-lite"/>
    </source>
</evidence>